<evidence type="ECO:0000313" key="2">
    <source>
        <dbReference type="EMBL" id="MDQ1124783.1"/>
    </source>
</evidence>
<name>A0ABU0TYP6_MICTR</name>
<feature type="region of interest" description="Disordered" evidence="1">
    <location>
        <begin position="53"/>
        <end position="151"/>
    </location>
</feature>
<keyword evidence="3" id="KW-1185">Reference proteome</keyword>
<dbReference type="RefSeq" id="WP_307486568.1">
    <property type="nucleotide sequence ID" value="NZ_JAUTBF010000001.1"/>
</dbReference>
<dbReference type="EMBL" id="JAUTBF010000001">
    <property type="protein sequence ID" value="MDQ1124783.1"/>
    <property type="molecule type" value="Genomic_DNA"/>
</dbReference>
<proteinExistence type="predicted"/>
<protein>
    <submittedName>
        <fullName evidence="2">Uncharacterized protein</fullName>
    </submittedName>
</protein>
<comment type="caution">
    <text evidence="2">The sequence shown here is derived from an EMBL/GenBank/DDBJ whole genome shotgun (WGS) entry which is preliminary data.</text>
</comment>
<accession>A0ABU0TYP6</accession>
<evidence type="ECO:0000313" key="3">
    <source>
        <dbReference type="Proteomes" id="UP001226691"/>
    </source>
</evidence>
<gene>
    <name evidence="2" type="ORF">QE412_003356</name>
</gene>
<sequence>MNTPADRLPRADAENIVPDSEGLSADVPAGAAGADTGAVDAAEIDADDEARLQNISSQNDLPGVGTRAADGLTERGTDDARGEGGSTSRHTEDAGGADTDREAAHEASATRVDAEPHVDGNDPIAAFQPGVGRDSAASSRIAQNLPDPDDA</sequence>
<evidence type="ECO:0000256" key="1">
    <source>
        <dbReference type="SAM" id="MobiDB-lite"/>
    </source>
</evidence>
<dbReference type="Proteomes" id="UP001226691">
    <property type="component" value="Unassembled WGS sequence"/>
</dbReference>
<reference evidence="2 3" key="1">
    <citation type="submission" date="2023-07" db="EMBL/GenBank/DDBJ databases">
        <title>Functional and genomic diversity of the sorghum phyllosphere microbiome.</title>
        <authorList>
            <person name="Shade A."/>
        </authorList>
    </citation>
    <scope>NUCLEOTIDE SEQUENCE [LARGE SCALE GENOMIC DNA]</scope>
    <source>
        <strain evidence="2 3">SORGH_AS_1207</strain>
    </source>
</reference>
<feature type="region of interest" description="Disordered" evidence="1">
    <location>
        <begin position="1"/>
        <end position="36"/>
    </location>
</feature>
<feature type="compositionally biased region" description="Basic and acidic residues" evidence="1">
    <location>
        <begin position="72"/>
        <end position="82"/>
    </location>
</feature>
<feature type="compositionally biased region" description="Basic and acidic residues" evidence="1">
    <location>
        <begin position="89"/>
        <end position="105"/>
    </location>
</feature>
<feature type="compositionally biased region" description="Low complexity" evidence="1">
    <location>
        <begin position="25"/>
        <end position="36"/>
    </location>
</feature>
<organism evidence="2 3">
    <name type="scientific">Microbacterium trichothecenolyticum</name>
    <name type="common">Aureobacterium trichothecenolyticum</name>
    <dbReference type="NCBI Taxonomy" id="69370"/>
    <lineage>
        <taxon>Bacteria</taxon>
        <taxon>Bacillati</taxon>
        <taxon>Actinomycetota</taxon>
        <taxon>Actinomycetes</taxon>
        <taxon>Micrococcales</taxon>
        <taxon>Microbacteriaceae</taxon>
        <taxon>Microbacterium</taxon>
    </lineage>
</organism>